<dbReference type="RefSeq" id="WP_353707378.1">
    <property type="nucleotide sequence ID" value="NZ_CP159290.1"/>
</dbReference>
<sequence length="167" mass="17816">MSLEALIPQFATPQGPADIVPGSVPLDDLGDIDKASSRFLGRDTAADYWIARSGTSRLCFIAHIRTEGMSASSCADITTFHRHGIGLSAGSGTRDLDTSAEAYLLPSDITPPRVAHENRERIMRAEQSSSSANLVSVNPGSPGLEPFDVSRADGSVFQFAPAREVRE</sequence>
<reference evidence="1" key="1">
    <citation type="submission" date="2024-06" db="EMBL/GenBank/DDBJ databases">
        <title>Complete genome sequence of the cellulolytic actinobacterium, Cellulosimicrobium ES-005.</title>
        <authorList>
            <person name="Matthews C.T."/>
            <person name="Underwood K.D."/>
            <person name="Ghanchi K.M."/>
            <person name="Fields S.D."/>
            <person name="Gardner S.G."/>
        </authorList>
    </citation>
    <scope>NUCLEOTIDE SEQUENCE</scope>
    <source>
        <strain evidence="1">ES-005</strain>
    </source>
</reference>
<accession>A0AAU8FYH5</accession>
<protein>
    <submittedName>
        <fullName evidence="1">Uncharacterized protein</fullName>
    </submittedName>
</protein>
<evidence type="ECO:0000313" key="1">
    <source>
        <dbReference type="EMBL" id="XCH28990.1"/>
    </source>
</evidence>
<proteinExistence type="predicted"/>
<gene>
    <name evidence="1" type="ORF">ABRQ22_15510</name>
</gene>
<dbReference type="EMBL" id="CP159290">
    <property type="protein sequence ID" value="XCH28990.1"/>
    <property type="molecule type" value="Genomic_DNA"/>
</dbReference>
<name>A0AAU8FYH5_9MICO</name>
<dbReference type="AlphaFoldDB" id="A0AAU8FYH5"/>
<organism evidence="1">
    <name type="scientific">Cellulosimicrobium sp. ES-005</name>
    <dbReference type="NCBI Taxonomy" id="3163031"/>
    <lineage>
        <taxon>Bacteria</taxon>
        <taxon>Bacillati</taxon>
        <taxon>Actinomycetota</taxon>
        <taxon>Actinomycetes</taxon>
        <taxon>Micrococcales</taxon>
        <taxon>Promicromonosporaceae</taxon>
        <taxon>Cellulosimicrobium</taxon>
    </lineage>
</organism>